<dbReference type="Pfam" id="PF07992">
    <property type="entry name" value="Pyr_redox_2"/>
    <property type="match status" value="1"/>
</dbReference>
<dbReference type="PANTHER" id="PTHR43557">
    <property type="entry name" value="APOPTOSIS-INDUCING FACTOR 1"/>
    <property type="match status" value="1"/>
</dbReference>
<evidence type="ECO:0000259" key="5">
    <source>
        <dbReference type="Pfam" id="PF07992"/>
    </source>
</evidence>
<dbReference type="GO" id="GO:0005737">
    <property type="term" value="C:cytoplasm"/>
    <property type="evidence" value="ECO:0007669"/>
    <property type="project" value="TreeGrafter"/>
</dbReference>
<proteinExistence type="predicted"/>
<accession>A0A919V4V4</accession>
<dbReference type="PANTHER" id="PTHR43557:SF2">
    <property type="entry name" value="RIESKE DOMAIN-CONTAINING PROTEIN-RELATED"/>
    <property type="match status" value="1"/>
</dbReference>
<reference evidence="7" key="1">
    <citation type="submission" date="2021-01" db="EMBL/GenBank/DDBJ databases">
        <title>Whole genome shotgun sequence of Sinosporangium siamense NBRC 109515.</title>
        <authorList>
            <person name="Komaki H."/>
            <person name="Tamura T."/>
        </authorList>
    </citation>
    <scope>NUCLEOTIDE SEQUENCE</scope>
    <source>
        <strain evidence="7">NBRC 109515</strain>
    </source>
</reference>
<keyword evidence="8" id="KW-1185">Reference proteome</keyword>
<evidence type="ECO:0000256" key="3">
    <source>
        <dbReference type="ARBA" id="ARBA00022827"/>
    </source>
</evidence>
<dbReference type="AlphaFoldDB" id="A0A919V4V4"/>
<keyword evidence="4" id="KW-0560">Oxidoreductase</keyword>
<organism evidence="7 8">
    <name type="scientific">Sinosporangium siamense</name>
    <dbReference type="NCBI Taxonomy" id="1367973"/>
    <lineage>
        <taxon>Bacteria</taxon>
        <taxon>Bacillati</taxon>
        <taxon>Actinomycetota</taxon>
        <taxon>Actinomycetes</taxon>
        <taxon>Streptosporangiales</taxon>
        <taxon>Streptosporangiaceae</taxon>
        <taxon>Sinosporangium</taxon>
    </lineage>
</organism>
<dbReference type="InterPro" id="IPR050446">
    <property type="entry name" value="FAD-oxidoreductase/Apoptosis"/>
</dbReference>
<comment type="caution">
    <text evidence="7">The sequence shown here is derived from an EMBL/GenBank/DDBJ whole genome shotgun (WGS) entry which is preliminary data.</text>
</comment>
<dbReference type="InterPro" id="IPR036188">
    <property type="entry name" value="FAD/NAD-bd_sf"/>
</dbReference>
<feature type="domain" description="Reductase C-terminal" evidence="6">
    <location>
        <begin position="318"/>
        <end position="401"/>
    </location>
</feature>
<dbReference type="RefSeq" id="WP_204025085.1">
    <property type="nucleotide sequence ID" value="NZ_BOOW01000015.1"/>
</dbReference>
<dbReference type="Gene3D" id="3.50.50.60">
    <property type="entry name" value="FAD/NAD(P)-binding domain"/>
    <property type="match status" value="2"/>
</dbReference>
<sequence length="406" mass="43538">MTESVIIVGAGQTAAVAARTLRRRGLGGRITVVGEEAVRPYQRPPLSKDYLSGREGEDGLWLLTEDWCDRNEVGLRLGAHVRKVHRGSRSVELADGTLLEADALLVATGTRPRRLPGVEGERVRYLRTLADANRLGADLRPGAHVLVIGAGFIGAEVASTARELGASVTVLERADHPLGHVLGRRMGEVCAALQREHGVDLRTGETVEKYMETADAAVVTTTAGRAIEADVVVIAVGVVPNVEPLIGSGVELNNGVVVDEHCRTGVAGVFAAGDVARHYHPLFERHLRVEHFDNANGQGMAAAKNILGERIAYTAPHWFWSDQFGRNLQHVGHGHGCDEIVVRGQADSFDFTAFYLHNGVLRAAFAVDRGGDIAVARQMISARAMPDPAGLRDENVDLADLSAATH</sequence>
<dbReference type="Proteomes" id="UP000606172">
    <property type="component" value="Unassembled WGS sequence"/>
</dbReference>
<evidence type="ECO:0000313" key="8">
    <source>
        <dbReference type="Proteomes" id="UP000606172"/>
    </source>
</evidence>
<dbReference type="Pfam" id="PF14759">
    <property type="entry name" value="Reductase_C"/>
    <property type="match status" value="1"/>
</dbReference>
<protein>
    <submittedName>
        <fullName evidence="7">Pyridine nucleotide-disulfide oxidoreductase</fullName>
    </submittedName>
</protein>
<name>A0A919V4V4_9ACTN</name>
<evidence type="ECO:0000256" key="4">
    <source>
        <dbReference type="ARBA" id="ARBA00023002"/>
    </source>
</evidence>
<dbReference type="PRINTS" id="PR00368">
    <property type="entry name" value="FADPNR"/>
</dbReference>
<gene>
    <name evidence="7" type="ORF">Ssi02_25560</name>
</gene>
<dbReference type="PRINTS" id="PR00411">
    <property type="entry name" value="PNDRDTASEI"/>
</dbReference>
<keyword evidence="3" id="KW-0274">FAD</keyword>
<dbReference type="SUPFAM" id="SSF51905">
    <property type="entry name" value="FAD/NAD(P)-binding domain"/>
    <property type="match status" value="1"/>
</dbReference>
<dbReference type="EMBL" id="BOOW01000015">
    <property type="protein sequence ID" value="GII92325.1"/>
    <property type="molecule type" value="Genomic_DNA"/>
</dbReference>
<dbReference type="GO" id="GO:0016651">
    <property type="term" value="F:oxidoreductase activity, acting on NAD(P)H"/>
    <property type="evidence" value="ECO:0007669"/>
    <property type="project" value="TreeGrafter"/>
</dbReference>
<comment type="cofactor">
    <cofactor evidence="1">
        <name>FAD</name>
        <dbReference type="ChEBI" id="CHEBI:57692"/>
    </cofactor>
</comment>
<feature type="domain" description="FAD/NAD(P)-binding" evidence="5">
    <location>
        <begin position="4"/>
        <end position="299"/>
    </location>
</feature>
<dbReference type="InterPro" id="IPR016156">
    <property type="entry name" value="FAD/NAD-linked_Rdtase_dimer_sf"/>
</dbReference>
<dbReference type="Gene3D" id="3.30.390.30">
    <property type="match status" value="1"/>
</dbReference>
<dbReference type="InterPro" id="IPR028202">
    <property type="entry name" value="Reductase_C"/>
</dbReference>
<keyword evidence="2" id="KW-0285">Flavoprotein</keyword>
<dbReference type="InterPro" id="IPR023753">
    <property type="entry name" value="FAD/NAD-binding_dom"/>
</dbReference>
<evidence type="ECO:0000256" key="2">
    <source>
        <dbReference type="ARBA" id="ARBA00022630"/>
    </source>
</evidence>
<evidence type="ECO:0000259" key="6">
    <source>
        <dbReference type="Pfam" id="PF14759"/>
    </source>
</evidence>
<evidence type="ECO:0000256" key="1">
    <source>
        <dbReference type="ARBA" id="ARBA00001974"/>
    </source>
</evidence>
<dbReference type="SUPFAM" id="SSF55424">
    <property type="entry name" value="FAD/NAD-linked reductases, dimerisation (C-terminal) domain"/>
    <property type="match status" value="1"/>
</dbReference>
<evidence type="ECO:0000313" key="7">
    <source>
        <dbReference type="EMBL" id="GII92325.1"/>
    </source>
</evidence>